<gene>
    <name evidence="3" type="ORF">C7B64_20025</name>
</gene>
<reference evidence="3 4" key="1">
    <citation type="submission" date="2018-02" db="EMBL/GenBank/DDBJ databases">
        <authorList>
            <person name="Cohen D.B."/>
            <person name="Kent A.D."/>
        </authorList>
    </citation>
    <scope>NUCLEOTIDE SEQUENCE [LARGE SCALE GENOMIC DNA]</scope>
    <source>
        <strain evidence="3 4">CCAP 1448/3</strain>
    </source>
</reference>
<feature type="region of interest" description="Disordered" evidence="1">
    <location>
        <begin position="187"/>
        <end position="214"/>
    </location>
</feature>
<comment type="caution">
    <text evidence="3">The sequence shown here is derived from an EMBL/GenBank/DDBJ whole genome shotgun (WGS) entry which is preliminary data.</text>
</comment>
<evidence type="ECO:0000313" key="4">
    <source>
        <dbReference type="Proteomes" id="UP000238762"/>
    </source>
</evidence>
<organism evidence="3 4">
    <name type="scientific">Merismopedia glauca CCAP 1448/3</name>
    <dbReference type="NCBI Taxonomy" id="1296344"/>
    <lineage>
        <taxon>Bacteria</taxon>
        <taxon>Bacillati</taxon>
        <taxon>Cyanobacteriota</taxon>
        <taxon>Cyanophyceae</taxon>
        <taxon>Synechococcales</taxon>
        <taxon>Merismopediaceae</taxon>
        <taxon>Merismopedia</taxon>
    </lineage>
</organism>
<dbReference type="AlphaFoldDB" id="A0A2T1BYZ3"/>
<reference evidence="3 4" key="2">
    <citation type="submission" date="2018-03" db="EMBL/GenBank/DDBJ databases">
        <title>The ancient ancestry and fast evolution of plastids.</title>
        <authorList>
            <person name="Moore K.R."/>
            <person name="Magnabosco C."/>
            <person name="Momper L."/>
            <person name="Gold D.A."/>
            <person name="Bosak T."/>
            <person name="Fournier G.P."/>
        </authorList>
    </citation>
    <scope>NUCLEOTIDE SEQUENCE [LARGE SCALE GENOMIC DNA]</scope>
    <source>
        <strain evidence="3 4">CCAP 1448/3</strain>
    </source>
</reference>
<feature type="domain" description="YHYH" evidence="2">
    <location>
        <begin position="77"/>
        <end position="268"/>
    </location>
</feature>
<proteinExistence type="predicted"/>
<accession>A0A2T1BYZ3</accession>
<feature type="compositionally biased region" description="Pro residues" evidence="1">
    <location>
        <begin position="293"/>
        <end position="317"/>
    </location>
</feature>
<dbReference type="OrthoDB" id="9796530at2"/>
<sequence length="317" mass="35657">MLLVVGGFVAVKFLEGKIFWQEKEVAIAKDHPLWNSQVRIYTKSNYRYIVANGLPNHETGSFPNPRNPNSIKAQSYQFRVPANPRIAERIAARKLGRFGVAVNGVLFNPGAAEYWRGDRNWQYEALSGKIDLGMDANHAHVQPNGAYHYHGLPVGLVAKLGNGKEMLLIGYAADGFPIYTPYGYSEPRNPRSPMRQIRSSYRLKKGKRDSGSGGRYDGTFFQDYEYVAGAGDLDECNGRFGVTPEYPKGIYHYYITQEFPFISRYFRGTPDDSFRPQEGGQRPMGGQNRPRPGSMPPPPGFPPDRPPPPDRLPPFPR</sequence>
<keyword evidence="4" id="KW-1185">Reference proteome</keyword>
<name>A0A2T1BYZ3_9CYAN</name>
<dbReference type="InterPro" id="IPR025924">
    <property type="entry name" value="YHYH_dom"/>
</dbReference>
<dbReference type="Pfam" id="PF14240">
    <property type="entry name" value="YHYH"/>
    <property type="match status" value="1"/>
</dbReference>
<dbReference type="EMBL" id="PVWJ01000130">
    <property type="protein sequence ID" value="PSB01118.1"/>
    <property type="molecule type" value="Genomic_DNA"/>
</dbReference>
<dbReference type="Proteomes" id="UP000238762">
    <property type="component" value="Unassembled WGS sequence"/>
</dbReference>
<protein>
    <recommendedName>
        <fullName evidence="2">YHYH domain-containing protein</fullName>
    </recommendedName>
</protein>
<evidence type="ECO:0000256" key="1">
    <source>
        <dbReference type="SAM" id="MobiDB-lite"/>
    </source>
</evidence>
<evidence type="ECO:0000259" key="2">
    <source>
        <dbReference type="Pfam" id="PF14240"/>
    </source>
</evidence>
<evidence type="ECO:0000313" key="3">
    <source>
        <dbReference type="EMBL" id="PSB01118.1"/>
    </source>
</evidence>
<feature type="region of interest" description="Disordered" evidence="1">
    <location>
        <begin position="267"/>
        <end position="317"/>
    </location>
</feature>